<feature type="region of interest" description="Disordered" evidence="1">
    <location>
        <begin position="42"/>
        <end position="68"/>
    </location>
</feature>
<evidence type="ECO:0000256" key="1">
    <source>
        <dbReference type="SAM" id="MobiDB-lite"/>
    </source>
</evidence>
<feature type="compositionally biased region" description="Basic residues" evidence="1">
    <location>
        <begin position="608"/>
        <end position="619"/>
    </location>
</feature>
<feature type="compositionally biased region" description="Basic residues" evidence="1">
    <location>
        <begin position="49"/>
        <end position="64"/>
    </location>
</feature>
<dbReference type="AlphaFoldDB" id="A0A8H4TS56"/>
<dbReference type="EMBL" id="JABEXW010000494">
    <property type="protein sequence ID" value="KAF4963133.1"/>
    <property type="molecule type" value="Genomic_DNA"/>
</dbReference>
<reference evidence="3" key="1">
    <citation type="journal article" date="2020" name="BMC Genomics">
        <title>Correction to: Identification and distribution of gene clusters required for synthesis of sphingolipid metabolism inhibitors in diverse species of the filamentous fungus Fusarium.</title>
        <authorList>
            <person name="Kim H.S."/>
            <person name="Lohmar J.M."/>
            <person name="Busman M."/>
            <person name="Brown D.W."/>
            <person name="Naumann T.A."/>
            <person name="Divon H.H."/>
            <person name="Lysoe E."/>
            <person name="Uhlig S."/>
            <person name="Proctor R.H."/>
        </authorList>
    </citation>
    <scope>NUCLEOTIDE SEQUENCE</scope>
    <source>
        <strain evidence="3">NRRL 20472</strain>
    </source>
</reference>
<gene>
    <name evidence="3" type="ORF">FSARC_8846</name>
</gene>
<dbReference type="PANTHER" id="PTHR38795:SF1">
    <property type="entry name" value="DUF6604 DOMAIN-CONTAINING PROTEIN"/>
    <property type="match status" value="1"/>
</dbReference>
<evidence type="ECO:0000313" key="4">
    <source>
        <dbReference type="Proteomes" id="UP000622797"/>
    </source>
</evidence>
<comment type="caution">
    <text evidence="3">The sequence shown here is derived from an EMBL/GenBank/DDBJ whole genome shotgun (WGS) entry which is preliminary data.</text>
</comment>
<dbReference type="InterPro" id="IPR046539">
    <property type="entry name" value="DUF6604"/>
</dbReference>
<feature type="region of interest" description="Disordered" evidence="1">
    <location>
        <begin position="608"/>
        <end position="634"/>
    </location>
</feature>
<proteinExistence type="predicted"/>
<reference evidence="3" key="2">
    <citation type="submission" date="2020-05" db="EMBL/GenBank/DDBJ databases">
        <authorList>
            <person name="Kim H.-S."/>
            <person name="Proctor R.H."/>
            <person name="Brown D.W."/>
        </authorList>
    </citation>
    <scope>NUCLEOTIDE SEQUENCE</scope>
    <source>
        <strain evidence="3">NRRL 20472</strain>
    </source>
</reference>
<accession>A0A8H4TS56</accession>
<dbReference type="Proteomes" id="UP000622797">
    <property type="component" value="Unassembled WGS sequence"/>
</dbReference>
<evidence type="ECO:0000259" key="2">
    <source>
        <dbReference type="Pfam" id="PF20253"/>
    </source>
</evidence>
<dbReference type="Pfam" id="PF20253">
    <property type="entry name" value="DUF6604"/>
    <property type="match status" value="1"/>
</dbReference>
<protein>
    <recommendedName>
        <fullName evidence="2">DUF6604 domain-containing protein</fullName>
    </recommendedName>
</protein>
<dbReference type="PANTHER" id="PTHR38795">
    <property type="entry name" value="DUF6604 DOMAIN-CONTAINING PROTEIN"/>
    <property type="match status" value="1"/>
</dbReference>
<dbReference type="OrthoDB" id="5238236at2759"/>
<sequence length="833" mass="93809">MLPGPLCSAYQQYKADTDSVAAWLASTAKVCGYPADLLTSSTTQSKGAGRPKGKARKDAKKKKQPAQSVPLDTTPKYIIAIKDFIPLAEYILASTKPLISVPSSFAETIDRVIYMRSKFSSQMTDHGVTPDKDSDTTHNYFVGVLEKVRSVLRPKMPAETPSFDSFDDLSNRFSGLNVYEPSQEFMDAPDLVRPEKAQGDNNNYEAEAQKSFYDAMVAYTVMINDLNNIRSYIEWIWSNYKDGFFDLANAALATNTGIDLARNLMDQVLPIFEDHGGACAVAERFSLMCAIQEGFTEDEALSWGPKSGNEKLYDVADKTFLNASIILRSLVNVLSPHHLPLYKEGMFGTYDPKSDRSKKNGHAKFNEDQVILAEFFTEAVTLARLVPGYPVEDEFIRGFRELDKTGKLPFYLVYATQILLDVHHIIREDTACAFETLSTHTNAMRNELNLHMKFHENLKIDNWPASNERALREFEKSIAWLGEDPVFLAKQRIAQQSGRSVTDSQRYRILILSPILSGLLLYHYRAGMYDISISVMNAWGSITYPAHLYNALLQEGLLQGHWQDMDVVQSLLGESSIFVGNRPKNKDEYLKRFLLQMGYSASAITSHKGRLLRQPKRHQDRASRSGPRGIKDGAPVSTMFIERYLRGSGQVNLSPEDVDEIISRSKFQQKGSDADHTLVMSQMDGSRDLKGRSQAKQHKKAAEGGKLTPAELLKPLVLALTAETLEFSFPYLFMHRWTWKFLRRIKEVCDPVLRRLNGPTYIERENQLPFVIGYILSTFCEDPEGNGKELMRMAAYEFNGLVVQDGISNAVLKGASKIYGLRVEFDEDGDDSD</sequence>
<feature type="domain" description="DUF6604" evidence="2">
    <location>
        <begin position="11"/>
        <end position="269"/>
    </location>
</feature>
<evidence type="ECO:0000313" key="3">
    <source>
        <dbReference type="EMBL" id="KAF4963133.1"/>
    </source>
</evidence>
<organism evidence="3 4">
    <name type="scientific">Fusarium sarcochroum</name>
    <dbReference type="NCBI Taxonomy" id="1208366"/>
    <lineage>
        <taxon>Eukaryota</taxon>
        <taxon>Fungi</taxon>
        <taxon>Dikarya</taxon>
        <taxon>Ascomycota</taxon>
        <taxon>Pezizomycotina</taxon>
        <taxon>Sordariomycetes</taxon>
        <taxon>Hypocreomycetidae</taxon>
        <taxon>Hypocreales</taxon>
        <taxon>Nectriaceae</taxon>
        <taxon>Fusarium</taxon>
        <taxon>Fusarium lateritium species complex</taxon>
    </lineage>
</organism>
<name>A0A8H4TS56_9HYPO</name>
<keyword evidence="4" id="KW-1185">Reference proteome</keyword>